<sequence length="615" mass="67092">MCIGGEALPSSLSVPRTLRSVLTGSLEPLRGTRLVCYMYYTDVFVGTDNIEKLKKALNSVLPSFKNNSDDLTQLVQGLCLFMGYPSCVCSLKVNVDKSLQDISRKLKNDSEAVQSCVSIKTLTLNCSCDSNDILCKCCVISCIKELPTQSKCKCVKNTSNSCQCSGTNGKCCKDFLSGLEACLSLLNLKTDMQDCTCVGKTCCDNGQCNLSCNVCKPSKFPDNAMTGLGICPMNPKKLAEKLENFFGSGPGPKSCDCTCGSGKSCCCLACDNGNCLKSCDAMCGSQGCSSQHTPKDCPCKTFCQNINSIKVTAQTRLMRCCNEGKKCHCQVDPSNCQSGSGCCEDTKKSLKCLIRRLVTYFSKFDPNTSSQDFSKNCCELLCVAKTCEFLWSSLKNTKTGPGQKFYDALETLKYSSPCGHDLWRTLDDFLYYCVNMVGAYVQSISGKLKGNCSKCGKPGKSGTSPCDCNNKCNGSDCKPCDVLLEDSHLMAILTRKFSSSYDSSNAKWDSLCKFGSKCCGNPSCSQCQNCSPGSSLCPSKCCEKCPKRLCAKIFLGFLPCMYWGLKILYDRCQDPVTWPDWQKISVSYGKPSSDLAKFFQAWGYGLDPLKSKKRL</sequence>
<evidence type="ECO:0000313" key="1">
    <source>
        <dbReference type="EMBL" id="KAK1935309.1"/>
    </source>
</evidence>
<evidence type="ECO:0000313" key="2">
    <source>
        <dbReference type="Proteomes" id="UP001195914"/>
    </source>
</evidence>
<proteinExistence type="predicted"/>
<dbReference type="AlphaFoldDB" id="A0AAD9GBH3"/>
<dbReference type="Proteomes" id="UP001195914">
    <property type="component" value="Unassembled WGS sequence"/>
</dbReference>
<reference evidence="1" key="2">
    <citation type="submission" date="2021-05" db="EMBL/GenBank/DDBJ databases">
        <authorList>
            <person name="Pain A."/>
        </authorList>
    </citation>
    <scope>NUCLEOTIDE SEQUENCE</scope>
    <source>
        <strain evidence="1">1802A</strain>
    </source>
</reference>
<dbReference type="EMBL" id="JAHBMH010000055">
    <property type="protein sequence ID" value="KAK1935309.1"/>
    <property type="molecule type" value="Genomic_DNA"/>
</dbReference>
<gene>
    <name evidence="1" type="ORF">X943_002865</name>
</gene>
<organism evidence="1 2">
    <name type="scientific">Babesia divergens</name>
    <dbReference type="NCBI Taxonomy" id="32595"/>
    <lineage>
        <taxon>Eukaryota</taxon>
        <taxon>Sar</taxon>
        <taxon>Alveolata</taxon>
        <taxon>Apicomplexa</taxon>
        <taxon>Aconoidasida</taxon>
        <taxon>Piroplasmida</taxon>
        <taxon>Babesiidae</taxon>
        <taxon>Babesia</taxon>
    </lineage>
</organism>
<name>A0AAD9GBH3_BABDI</name>
<comment type="caution">
    <text evidence="1">The sequence shown here is derived from an EMBL/GenBank/DDBJ whole genome shotgun (WGS) entry which is preliminary data.</text>
</comment>
<protein>
    <submittedName>
        <fullName evidence="1">Variant erythrocyte surface antigen-1, beta subunit</fullName>
    </submittedName>
</protein>
<accession>A0AAD9GBH3</accession>
<keyword evidence="2" id="KW-1185">Reference proteome</keyword>
<reference evidence="1" key="1">
    <citation type="journal article" date="2014" name="Nucleic Acids Res.">
        <title>The evolutionary dynamics of variant antigen genes in Babesia reveal a history of genomic innovation underlying host-parasite interaction.</title>
        <authorList>
            <person name="Jackson A.P."/>
            <person name="Otto T.D."/>
            <person name="Darby A."/>
            <person name="Ramaprasad A."/>
            <person name="Xia D."/>
            <person name="Echaide I.E."/>
            <person name="Farber M."/>
            <person name="Gahlot S."/>
            <person name="Gamble J."/>
            <person name="Gupta D."/>
            <person name="Gupta Y."/>
            <person name="Jackson L."/>
            <person name="Malandrin L."/>
            <person name="Malas T.B."/>
            <person name="Moussa E."/>
            <person name="Nair M."/>
            <person name="Reid A.J."/>
            <person name="Sanders M."/>
            <person name="Sharma J."/>
            <person name="Tracey A."/>
            <person name="Quail M.A."/>
            <person name="Weir W."/>
            <person name="Wastling J.M."/>
            <person name="Hall N."/>
            <person name="Willadsen P."/>
            <person name="Lingelbach K."/>
            <person name="Shiels B."/>
            <person name="Tait A."/>
            <person name="Berriman M."/>
            <person name="Allred D.R."/>
            <person name="Pain A."/>
        </authorList>
    </citation>
    <scope>NUCLEOTIDE SEQUENCE</scope>
    <source>
        <strain evidence="1">1802A</strain>
    </source>
</reference>